<dbReference type="Gene3D" id="3.40.50.1110">
    <property type="entry name" value="SGNH hydrolase"/>
    <property type="match status" value="1"/>
</dbReference>
<evidence type="ECO:0008006" key="3">
    <source>
        <dbReference type="Google" id="ProtNLM"/>
    </source>
</evidence>
<protein>
    <recommendedName>
        <fullName evidence="3">SGNH/GDSL hydrolase family protein</fullName>
    </recommendedName>
</protein>
<comment type="caution">
    <text evidence="1">The sequence shown here is derived from an EMBL/GenBank/DDBJ whole genome shotgun (WGS) entry which is preliminary data.</text>
</comment>
<proteinExistence type="predicted"/>
<dbReference type="InterPro" id="IPR036514">
    <property type="entry name" value="SGNH_hydro_sf"/>
</dbReference>
<keyword evidence="2" id="KW-1185">Reference proteome</keyword>
<evidence type="ECO:0000313" key="2">
    <source>
        <dbReference type="Proteomes" id="UP001500393"/>
    </source>
</evidence>
<name>A0ABP4NHB1_9ACTN</name>
<gene>
    <name evidence="1" type="ORF">GCM10009789_10460</name>
</gene>
<evidence type="ECO:0000313" key="1">
    <source>
        <dbReference type="EMBL" id="GAA1558940.1"/>
    </source>
</evidence>
<dbReference type="Proteomes" id="UP001500393">
    <property type="component" value="Unassembled WGS sequence"/>
</dbReference>
<sequence>MGTVGKVRILYVGNSFTGRNNLPGLVARLASGRGIAVEHRLISAGGASLRQHLNAGTALEALADGEYNVVVLQEQSTLPAKNAARMQENVRDFHAAIEAAGARTALYQTWARKNAPETQQTISTAYAGVAAELGATLVPVGMVWERFLQTHDQPVLHDADGSHPALAGSYLAACVFLIALLEEDPVGLDAPVKGLDADTAALLRQAAWDICVELAG</sequence>
<dbReference type="EMBL" id="BAAAOS010000007">
    <property type="protein sequence ID" value="GAA1558940.1"/>
    <property type="molecule type" value="Genomic_DNA"/>
</dbReference>
<accession>A0ABP4NHB1</accession>
<organism evidence="1 2">
    <name type="scientific">Kribbella sancticallisti</name>
    <dbReference type="NCBI Taxonomy" id="460087"/>
    <lineage>
        <taxon>Bacteria</taxon>
        <taxon>Bacillati</taxon>
        <taxon>Actinomycetota</taxon>
        <taxon>Actinomycetes</taxon>
        <taxon>Propionibacteriales</taxon>
        <taxon>Kribbellaceae</taxon>
        <taxon>Kribbella</taxon>
    </lineage>
</organism>
<reference evidence="2" key="1">
    <citation type="journal article" date="2019" name="Int. J. Syst. Evol. Microbiol.">
        <title>The Global Catalogue of Microorganisms (GCM) 10K type strain sequencing project: providing services to taxonomists for standard genome sequencing and annotation.</title>
        <authorList>
            <consortium name="The Broad Institute Genomics Platform"/>
            <consortium name="The Broad Institute Genome Sequencing Center for Infectious Disease"/>
            <person name="Wu L."/>
            <person name="Ma J."/>
        </authorList>
    </citation>
    <scope>NUCLEOTIDE SEQUENCE [LARGE SCALE GENOMIC DNA]</scope>
    <source>
        <strain evidence="2">JCM 14969</strain>
    </source>
</reference>
<dbReference type="SUPFAM" id="SSF52266">
    <property type="entry name" value="SGNH hydrolase"/>
    <property type="match status" value="1"/>
</dbReference>